<accession>A0AAN6TZC5</accession>
<reference evidence="3" key="1">
    <citation type="journal article" date="2023" name="Mol. Phylogenet. Evol.">
        <title>Genome-scale phylogeny and comparative genomics of the fungal order Sordariales.</title>
        <authorList>
            <person name="Hensen N."/>
            <person name="Bonometti L."/>
            <person name="Westerberg I."/>
            <person name="Brannstrom I.O."/>
            <person name="Guillou S."/>
            <person name="Cros-Aarteil S."/>
            <person name="Calhoun S."/>
            <person name="Haridas S."/>
            <person name="Kuo A."/>
            <person name="Mondo S."/>
            <person name="Pangilinan J."/>
            <person name="Riley R."/>
            <person name="LaButti K."/>
            <person name="Andreopoulos B."/>
            <person name="Lipzen A."/>
            <person name="Chen C."/>
            <person name="Yan M."/>
            <person name="Daum C."/>
            <person name="Ng V."/>
            <person name="Clum A."/>
            <person name="Steindorff A."/>
            <person name="Ohm R.A."/>
            <person name="Martin F."/>
            <person name="Silar P."/>
            <person name="Natvig D.O."/>
            <person name="Lalanne C."/>
            <person name="Gautier V."/>
            <person name="Ament-Velasquez S.L."/>
            <person name="Kruys A."/>
            <person name="Hutchinson M.I."/>
            <person name="Powell A.J."/>
            <person name="Barry K."/>
            <person name="Miller A.N."/>
            <person name="Grigoriev I.V."/>
            <person name="Debuchy R."/>
            <person name="Gladieux P."/>
            <person name="Hiltunen Thoren M."/>
            <person name="Johannesson H."/>
        </authorList>
    </citation>
    <scope>NUCLEOTIDE SEQUENCE</scope>
    <source>
        <strain evidence="3">CBS 731.68</strain>
    </source>
</reference>
<sequence length="510" mass="56409">MSSDPGRGGAVAAEELVVGQYSEHDDADDEGDGSHTHVEEGSSGYKEYEISQEDGAAHGTWEPRWDDDPRVIAVDHNVLHEEEYVRDHEISRGHDGDRQAGEDVVSTKRSEEEEGSGICKEERKGSGEWRVTWGSLVQEIEEDEGDTLPPGRVMLMERLCDLVQRLSSVRVGGGMEADVIEVLNAKVDEMEDLLVLAEESAEAEATADVEEHAETEEEAAETEAEAEAEAEAERASETGAQPAGARHEGDEAGTEVEAELQEVQVGPGDKEGSKWDSGRSSAILSVPLSQVDYQDVRDLASPRPWFAAAFQFSDLEISPTQSQPELAAATNEALEAAKRAAQAQAEMAERVATEAEKLNLELAQVVAKLQARKEESDHLHSLLIDRAEAAATRILDLEKEVCDLEDDILANESELRHLRLKIRAVETLCCEFVHPDADPELFRSIENWKADWMLVRDRMLERKKDRKERRLRLHRAGCVISLLEEREEESTLGSMSVSLLGLGRSPKKAY</sequence>
<feature type="region of interest" description="Disordered" evidence="2">
    <location>
        <begin position="86"/>
        <end position="124"/>
    </location>
</feature>
<feature type="region of interest" description="Disordered" evidence="2">
    <location>
        <begin position="1"/>
        <end position="67"/>
    </location>
</feature>
<name>A0AAN6TZC5_9PEZI</name>
<protein>
    <submittedName>
        <fullName evidence="3">Uncharacterized protein</fullName>
    </submittedName>
</protein>
<dbReference type="RefSeq" id="XP_062646707.1">
    <property type="nucleotide sequence ID" value="XM_062790611.1"/>
</dbReference>
<organism evidence="3 4">
    <name type="scientific">Parathielavia appendiculata</name>
    <dbReference type="NCBI Taxonomy" id="2587402"/>
    <lineage>
        <taxon>Eukaryota</taxon>
        <taxon>Fungi</taxon>
        <taxon>Dikarya</taxon>
        <taxon>Ascomycota</taxon>
        <taxon>Pezizomycotina</taxon>
        <taxon>Sordariomycetes</taxon>
        <taxon>Sordariomycetidae</taxon>
        <taxon>Sordariales</taxon>
        <taxon>Chaetomiaceae</taxon>
        <taxon>Parathielavia</taxon>
    </lineage>
</organism>
<dbReference type="EMBL" id="MU853230">
    <property type="protein sequence ID" value="KAK4122936.1"/>
    <property type="molecule type" value="Genomic_DNA"/>
</dbReference>
<gene>
    <name evidence="3" type="ORF">N657DRAFT_621119</name>
</gene>
<reference evidence="3" key="2">
    <citation type="submission" date="2023-05" db="EMBL/GenBank/DDBJ databases">
        <authorList>
            <consortium name="Lawrence Berkeley National Laboratory"/>
            <person name="Steindorff A."/>
            <person name="Hensen N."/>
            <person name="Bonometti L."/>
            <person name="Westerberg I."/>
            <person name="Brannstrom I.O."/>
            <person name="Guillou S."/>
            <person name="Cros-Aarteil S."/>
            <person name="Calhoun S."/>
            <person name="Haridas S."/>
            <person name="Kuo A."/>
            <person name="Mondo S."/>
            <person name="Pangilinan J."/>
            <person name="Riley R."/>
            <person name="Labutti K."/>
            <person name="Andreopoulos B."/>
            <person name="Lipzen A."/>
            <person name="Chen C."/>
            <person name="Yanf M."/>
            <person name="Daum C."/>
            <person name="Ng V."/>
            <person name="Clum A."/>
            <person name="Ohm R."/>
            <person name="Martin F."/>
            <person name="Silar P."/>
            <person name="Natvig D."/>
            <person name="Lalanne C."/>
            <person name="Gautier V."/>
            <person name="Ament-Velasquez S.L."/>
            <person name="Kruys A."/>
            <person name="Hutchinson M.I."/>
            <person name="Powell A.J."/>
            <person name="Barry K."/>
            <person name="Miller A.N."/>
            <person name="Grigoriev I.V."/>
            <person name="Debuchy R."/>
            <person name="Gladieux P."/>
            <person name="Thoren M.H."/>
            <person name="Johannesson H."/>
        </authorList>
    </citation>
    <scope>NUCLEOTIDE SEQUENCE</scope>
    <source>
        <strain evidence="3">CBS 731.68</strain>
    </source>
</reference>
<comment type="caution">
    <text evidence="3">The sequence shown here is derived from an EMBL/GenBank/DDBJ whole genome shotgun (WGS) entry which is preliminary data.</text>
</comment>
<keyword evidence="1" id="KW-0175">Coiled coil</keyword>
<proteinExistence type="predicted"/>
<dbReference type="Proteomes" id="UP001302602">
    <property type="component" value="Unassembled WGS sequence"/>
</dbReference>
<dbReference type="AlphaFoldDB" id="A0AAN6TZC5"/>
<evidence type="ECO:0000313" key="4">
    <source>
        <dbReference type="Proteomes" id="UP001302602"/>
    </source>
</evidence>
<evidence type="ECO:0000256" key="1">
    <source>
        <dbReference type="SAM" id="Coils"/>
    </source>
</evidence>
<feature type="region of interest" description="Disordered" evidence="2">
    <location>
        <begin position="200"/>
        <end position="255"/>
    </location>
</feature>
<keyword evidence="4" id="KW-1185">Reference proteome</keyword>
<evidence type="ECO:0000313" key="3">
    <source>
        <dbReference type="EMBL" id="KAK4122936.1"/>
    </source>
</evidence>
<feature type="compositionally biased region" description="Basic and acidic residues" evidence="2">
    <location>
        <begin position="86"/>
        <end position="111"/>
    </location>
</feature>
<dbReference type="GeneID" id="87827381"/>
<evidence type="ECO:0000256" key="2">
    <source>
        <dbReference type="SAM" id="MobiDB-lite"/>
    </source>
</evidence>
<feature type="coiled-coil region" evidence="1">
    <location>
        <begin position="326"/>
        <end position="375"/>
    </location>
</feature>
<feature type="compositionally biased region" description="Acidic residues" evidence="2">
    <location>
        <begin position="200"/>
        <end position="230"/>
    </location>
</feature>